<dbReference type="EMBL" id="VCAU01000251">
    <property type="protein sequence ID" value="KAF9882655.1"/>
    <property type="molecule type" value="Genomic_DNA"/>
</dbReference>
<protein>
    <submittedName>
        <fullName evidence="1">Uncharacterized protein</fullName>
    </submittedName>
</protein>
<evidence type="ECO:0000313" key="2">
    <source>
        <dbReference type="Proteomes" id="UP001194746"/>
    </source>
</evidence>
<organism evidence="1 2">
    <name type="scientific">Aspergillus nanangensis</name>
    <dbReference type="NCBI Taxonomy" id="2582783"/>
    <lineage>
        <taxon>Eukaryota</taxon>
        <taxon>Fungi</taxon>
        <taxon>Dikarya</taxon>
        <taxon>Ascomycota</taxon>
        <taxon>Pezizomycotina</taxon>
        <taxon>Eurotiomycetes</taxon>
        <taxon>Eurotiomycetidae</taxon>
        <taxon>Eurotiales</taxon>
        <taxon>Aspergillaceae</taxon>
        <taxon>Aspergillus</taxon>
        <taxon>Aspergillus subgen. Circumdati</taxon>
    </lineage>
</organism>
<reference evidence="1" key="1">
    <citation type="journal article" date="2019" name="Beilstein J. Org. Chem.">
        <title>Nanangenines: drimane sesquiterpenoids as the dominant metabolite cohort of a novel Australian fungus, Aspergillus nanangensis.</title>
        <authorList>
            <person name="Lacey H.J."/>
            <person name="Gilchrist C.L.M."/>
            <person name="Crombie A."/>
            <person name="Kalaitzis J.A."/>
            <person name="Vuong D."/>
            <person name="Rutledge P.J."/>
            <person name="Turner P."/>
            <person name="Pitt J.I."/>
            <person name="Lacey E."/>
            <person name="Chooi Y.H."/>
            <person name="Piggott A.M."/>
        </authorList>
    </citation>
    <scope>NUCLEOTIDE SEQUENCE</scope>
    <source>
        <strain evidence="1">MST-FP2251</strain>
    </source>
</reference>
<dbReference type="AlphaFoldDB" id="A0AAD4GMS5"/>
<reference evidence="1" key="2">
    <citation type="submission" date="2020-02" db="EMBL/GenBank/DDBJ databases">
        <authorList>
            <person name="Gilchrist C.L.M."/>
            <person name="Chooi Y.-H."/>
        </authorList>
    </citation>
    <scope>NUCLEOTIDE SEQUENCE</scope>
    <source>
        <strain evidence="1">MST-FP2251</strain>
    </source>
</reference>
<gene>
    <name evidence="1" type="ORF">FE257_005802</name>
</gene>
<accession>A0AAD4GMS5</accession>
<dbReference type="Proteomes" id="UP001194746">
    <property type="component" value="Unassembled WGS sequence"/>
</dbReference>
<sequence>MNAESNSEQRVDYGTLQAAIELQPMGILPASEECQGIVTIPEQRVKLTIHDRNHNACRIQ</sequence>
<evidence type="ECO:0000313" key="1">
    <source>
        <dbReference type="EMBL" id="KAF9882655.1"/>
    </source>
</evidence>
<keyword evidence="2" id="KW-1185">Reference proteome</keyword>
<name>A0AAD4GMS5_ASPNN</name>
<comment type="caution">
    <text evidence="1">The sequence shown here is derived from an EMBL/GenBank/DDBJ whole genome shotgun (WGS) entry which is preliminary data.</text>
</comment>
<proteinExistence type="predicted"/>